<dbReference type="Pfam" id="PF07282">
    <property type="entry name" value="Cas12f1-like_TNB"/>
    <property type="match status" value="1"/>
</dbReference>
<evidence type="ECO:0000313" key="12">
    <source>
        <dbReference type="Proteomes" id="UP000036756"/>
    </source>
</evidence>
<dbReference type="Pfam" id="PF12323">
    <property type="entry name" value="HTH_OrfB_IS605"/>
    <property type="match status" value="1"/>
</dbReference>
<feature type="domain" description="Probable transposase IS891/IS1136/IS1341" evidence="8">
    <location>
        <begin position="167"/>
        <end position="291"/>
    </location>
</feature>
<dbReference type="Pfam" id="PF01385">
    <property type="entry name" value="OrfB_IS605"/>
    <property type="match status" value="1"/>
</dbReference>
<dbReference type="GO" id="GO:0032196">
    <property type="term" value="P:transposition"/>
    <property type="evidence" value="ECO:0007669"/>
    <property type="project" value="UniProtKB-KW"/>
</dbReference>
<comment type="caution">
    <text evidence="11">The sequence shown here is derived from an EMBL/GenBank/DDBJ whole genome shotgun (WGS) entry which is preliminary data.</text>
</comment>
<evidence type="ECO:0000256" key="1">
    <source>
        <dbReference type="ARBA" id="ARBA00008761"/>
    </source>
</evidence>
<dbReference type="RefSeq" id="WP_048569633.1">
    <property type="nucleotide sequence ID" value="NZ_LFVU01000004.1"/>
</dbReference>
<comment type="similarity">
    <text evidence="1">In the C-terminal section; belongs to the transposase 35 family.</text>
</comment>
<keyword evidence="6" id="KW-0233">DNA recombination</keyword>
<evidence type="ECO:0000313" key="11">
    <source>
        <dbReference type="EMBL" id="KMT22906.1"/>
    </source>
</evidence>
<evidence type="ECO:0000259" key="10">
    <source>
        <dbReference type="Pfam" id="PF12323"/>
    </source>
</evidence>
<dbReference type="OrthoDB" id="1551477at2"/>
<dbReference type="InterPro" id="IPR001959">
    <property type="entry name" value="Transposase"/>
</dbReference>
<keyword evidence="12" id="KW-1185">Reference proteome</keyword>
<feature type="coiled-coil region" evidence="7">
    <location>
        <begin position="201"/>
        <end position="261"/>
    </location>
</feature>
<proteinExistence type="inferred from homology"/>
<keyword evidence="3" id="KW-0479">Metal-binding</keyword>
<dbReference type="InterPro" id="IPR010095">
    <property type="entry name" value="Cas12f1-like_TNB"/>
</dbReference>
<dbReference type="GO" id="GO:0003677">
    <property type="term" value="F:DNA binding"/>
    <property type="evidence" value="ECO:0007669"/>
    <property type="project" value="UniProtKB-KW"/>
</dbReference>
<evidence type="ECO:0000256" key="5">
    <source>
        <dbReference type="ARBA" id="ARBA00023125"/>
    </source>
</evidence>
<sequence>MIKSIKVRLLPTKEQEELMFKSVGIARFTYNWGLNKWGELYEEGSKPSKSAIKKEFNNTVKKSQEYKWLYEVSAQITSQAFSDLDTAFKKFFKKESGYPKFKSKKKSRKSFYVRYDAIKFEDNRVNLEKIGKVKYKTNHIIPGLPKYNNPRCHFDGKYWYLTLGFEQGEKQTELNNDLSIGIDLGIKSLAVLSCLDKPIKNINKSYEVRRLNKKLKRLQRQVSRKYEMNKVDSKFVKTNNIIKLEKEIKLIYRRLANIRSNHIHQATNRIVKLKPYRVVMEDLNISGMMKNKHLSKAIAEQCLYEFIRQMKYKCKFNGIEFVQADKWYASSKTCSSCGAIKKDLKLSDRTYICTDCGLSIDRDLNAAINLSKYKLVS</sequence>
<dbReference type="NCBIfam" id="TIGR01766">
    <property type="entry name" value="IS200/IS605 family accessory protein TnpB-like domain"/>
    <property type="match status" value="1"/>
</dbReference>
<keyword evidence="5" id="KW-0238">DNA-binding</keyword>
<keyword evidence="2" id="KW-0815">Transposition</keyword>
<reference evidence="11 12" key="1">
    <citation type="submission" date="2015-06" db="EMBL/GenBank/DDBJ databases">
        <title>Draft genome sequence of the purine-degrading Clostridium cylindrosporum HC-1 (DSM 605).</title>
        <authorList>
            <person name="Poehlein A."/>
            <person name="Schiel-Bengelsdorf B."/>
            <person name="Bengelsdorf F."/>
            <person name="Daniel R."/>
            <person name="Duerre P."/>
        </authorList>
    </citation>
    <scope>NUCLEOTIDE SEQUENCE [LARGE SCALE GENOMIC DNA]</scope>
    <source>
        <strain evidence="11 12">DSM 605</strain>
    </source>
</reference>
<evidence type="ECO:0000256" key="7">
    <source>
        <dbReference type="SAM" id="Coils"/>
    </source>
</evidence>
<evidence type="ECO:0000256" key="4">
    <source>
        <dbReference type="ARBA" id="ARBA00022833"/>
    </source>
</evidence>
<dbReference type="GO" id="GO:0006310">
    <property type="term" value="P:DNA recombination"/>
    <property type="evidence" value="ECO:0007669"/>
    <property type="project" value="UniProtKB-KW"/>
</dbReference>
<feature type="domain" description="Transposase putative helix-turn-helix" evidence="10">
    <location>
        <begin position="1"/>
        <end position="46"/>
    </location>
</feature>
<dbReference type="InterPro" id="IPR021027">
    <property type="entry name" value="Transposase_put_HTH"/>
</dbReference>
<gene>
    <name evidence="11" type="primary">insQ</name>
    <name evidence="11" type="ORF">CLCY_5c01450</name>
</gene>
<keyword evidence="4" id="KW-0862">Zinc</keyword>
<evidence type="ECO:0000259" key="8">
    <source>
        <dbReference type="Pfam" id="PF01385"/>
    </source>
</evidence>
<dbReference type="STRING" id="1121307.CLCY_5c01450"/>
<dbReference type="EMBL" id="LFVU01000004">
    <property type="protein sequence ID" value="KMT22906.1"/>
    <property type="molecule type" value="Genomic_DNA"/>
</dbReference>
<accession>A0A0J8G5H4</accession>
<dbReference type="NCBIfam" id="NF040570">
    <property type="entry name" value="guided_TnpB"/>
    <property type="match status" value="1"/>
</dbReference>
<evidence type="ECO:0000256" key="3">
    <source>
        <dbReference type="ARBA" id="ARBA00022723"/>
    </source>
</evidence>
<dbReference type="Proteomes" id="UP000036756">
    <property type="component" value="Unassembled WGS sequence"/>
</dbReference>
<dbReference type="PATRIC" id="fig|1121307.3.peg.2082"/>
<dbReference type="GO" id="GO:0046872">
    <property type="term" value="F:metal ion binding"/>
    <property type="evidence" value="ECO:0007669"/>
    <property type="project" value="UniProtKB-KW"/>
</dbReference>
<name>A0A0J8G5H4_CLOCY</name>
<protein>
    <submittedName>
        <fullName evidence="11">Putative transposase InsQ for insertion sequence element IS609</fullName>
    </submittedName>
</protein>
<evidence type="ECO:0000256" key="2">
    <source>
        <dbReference type="ARBA" id="ARBA00022578"/>
    </source>
</evidence>
<keyword evidence="7" id="KW-0175">Coiled coil</keyword>
<organism evidence="11 12">
    <name type="scientific">Clostridium cylindrosporum DSM 605</name>
    <dbReference type="NCBI Taxonomy" id="1121307"/>
    <lineage>
        <taxon>Bacteria</taxon>
        <taxon>Bacillati</taxon>
        <taxon>Bacillota</taxon>
        <taxon>Clostridia</taxon>
        <taxon>Eubacteriales</taxon>
        <taxon>Clostridiaceae</taxon>
        <taxon>Clostridium</taxon>
    </lineage>
</organism>
<feature type="domain" description="Cas12f1-like TNB" evidence="9">
    <location>
        <begin position="304"/>
        <end position="370"/>
    </location>
</feature>
<dbReference type="AlphaFoldDB" id="A0A0J8G5H4"/>
<evidence type="ECO:0000256" key="6">
    <source>
        <dbReference type="ARBA" id="ARBA00023172"/>
    </source>
</evidence>
<evidence type="ECO:0000259" key="9">
    <source>
        <dbReference type="Pfam" id="PF07282"/>
    </source>
</evidence>